<dbReference type="Gene3D" id="1.20.58.860">
    <property type="match status" value="1"/>
</dbReference>
<evidence type="ECO:0000256" key="1">
    <source>
        <dbReference type="ARBA" id="ARBA00000707"/>
    </source>
</evidence>
<dbReference type="InterPro" id="IPR038765">
    <property type="entry name" value="Papain-like_cys_pep_sf"/>
</dbReference>
<dbReference type="GO" id="GO:0016579">
    <property type="term" value="P:protein deubiquitination"/>
    <property type="evidence" value="ECO:0007669"/>
    <property type="project" value="InterPro"/>
</dbReference>
<comment type="catalytic activity">
    <reaction evidence="1 7 10 11">
        <text>Thiol-dependent hydrolysis of ester, thioester, amide, peptide and isopeptide bonds formed by the C-terminal Gly of ubiquitin (a 76-residue protein attached to proteins as an intracellular targeting signal).</text>
        <dbReference type="EC" id="3.4.19.12"/>
    </reaction>
</comment>
<dbReference type="FunFam" id="3.40.532.10:FF:000009">
    <property type="entry name" value="Ubiquitin carboxyl-terminal hydrolase"/>
    <property type="match status" value="1"/>
</dbReference>
<dbReference type="Pfam" id="PF18031">
    <property type="entry name" value="UCH_C"/>
    <property type="match status" value="1"/>
</dbReference>
<keyword evidence="5 7" id="KW-0378">Hydrolase</keyword>
<protein>
    <recommendedName>
        <fullName evidence="7 11">Ubiquitin carboxyl-terminal hydrolase</fullName>
        <ecNumber evidence="7 11">3.4.19.12</ecNumber>
    </recommendedName>
</protein>
<dbReference type="EC" id="3.4.19.12" evidence="7 11"/>
<dbReference type="PANTHER" id="PTHR10589:SF16">
    <property type="entry name" value="UBIQUITIN CARBOXYL-TERMINAL HYDROLASE ISOZYME L5"/>
    <property type="match status" value="1"/>
</dbReference>
<dbReference type="Gene3D" id="3.40.532.10">
    <property type="entry name" value="Peptidase C12, ubiquitin carboxyl-terminal hydrolase"/>
    <property type="match status" value="1"/>
</dbReference>
<dbReference type="GO" id="GO:0006511">
    <property type="term" value="P:ubiquitin-dependent protein catabolic process"/>
    <property type="evidence" value="ECO:0007669"/>
    <property type="project" value="UniProtKB-UniRule"/>
</dbReference>
<feature type="active site" description="Nucleophile" evidence="8 10">
    <location>
        <position position="93"/>
    </location>
</feature>
<accession>A0A6G1G194</accession>
<evidence type="ECO:0000256" key="11">
    <source>
        <dbReference type="RuleBase" id="RU361215"/>
    </source>
</evidence>
<feature type="compositionally biased region" description="Basic and acidic residues" evidence="12">
    <location>
        <begin position="296"/>
        <end position="309"/>
    </location>
</feature>
<dbReference type="GO" id="GO:0005737">
    <property type="term" value="C:cytoplasm"/>
    <property type="evidence" value="ECO:0007669"/>
    <property type="project" value="TreeGrafter"/>
</dbReference>
<dbReference type="InterPro" id="IPR041507">
    <property type="entry name" value="UCH_C"/>
</dbReference>
<dbReference type="GO" id="GO:0004843">
    <property type="term" value="F:cysteine-type deubiquitinase activity"/>
    <property type="evidence" value="ECO:0007669"/>
    <property type="project" value="UniProtKB-UniRule"/>
</dbReference>
<evidence type="ECO:0000313" key="14">
    <source>
        <dbReference type="EMBL" id="KAF1811824.1"/>
    </source>
</evidence>
<dbReference type="PANTHER" id="PTHR10589">
    <property type="entry name" value="UBIQUITIN CARBOXYL-TERMINAL HYDROLASE"/>
    <property type="match status" value="1"/>
</dbReference>
<dbReference type="PIRSF" id="PIRSF038120">
    <property type="entry name" value="Ubiquitinyl_hydrolase_UCH37"/>
    <property type="match status" value="1"/>
</dbReference>
<feature type="site" description="Important for enzyme activity" evidence="9 10">
    <location>
        <position position="184"/>
    </location>
</feature>
<dbReference type="Pfam" id="PF01088">
    <property type="entry name" value="Peptidase_C12"/>
    <property type="match status" value="1"/>
</dbReference>
<proteinExistence type="inferred from homology"/>
<keyword evidence="15" id="KW-1185">Reference proteome</keyword>
<dbReference type="Proteomes" id="UP000504638">
    <property type="component" value="Unplaced"/>
</dbReference>
<organism evidence="14">
    <name type="scientific">Eremomyces bilateralis CBS 781.70</name>
    <dbReference type="NCBI Taxonomy" id="1392243"/>
    <lineage>
        <taxon>Eukaryota</taxon>
        <taxon>Fungi</taxon>
        <taxon>Dikarya</taxon>
        <taxon>Ascomycota</taxon>
        <taxon>Pezizomycotina</taxon>
        <taxon>Dothideomycetes</taxon>
        <taxon>Dothideomycetes incertae sedis</taxon>
        <taxon>Eremomycetales</taxon>
        <taxon>Eremomycetaceae</taxon>
        <taxon>Eremomyces</taxon>
    </lineage>
</organism>
<dbReference type="InterPro" id="IPR017390">
    <property type="entry name" value="Ubiquitinyl_hydrolase_UCH37"/>
</dbReference>
<dbReference type="InterPro" id="IPR036959">
    <property type="entry name" value="Peptidase_C12_UCH_sf"/>
</dbReference>
<evidence type="ECO:0000313" key="16">
    <source>
        <dbReference type="RefSeq" id="XP_033533455.1"/>
    </source>
</evidence>
<evidence type="ECO:0000256" key="10">
    <source>
        <dbReference type="PROSITE-ProRule" id="PRU01393"/>
    </source>
</evidence>
<gene>
    <name evidence="14 16" type="ORF">P152DRAFT_459307</name>
</gene>
<reference evidence="16" key="2">
    <citation type="submission" date="2020-04" db="EMBL/GenBank/DDBJ databases">
        <authorList>
            <consortium name="NCBI Genome Project"/>
        </authorList>
    </citation>
    <scope>NUCLEOTIDE SEQUENCE</scope>
    <source>
        <strain evidence="16">CBS 781.70</strain>
    </source>
</reference>
<dbReference type="EMBL" id="ML975160">
    <property type="protein sequence ID" value="KAF1811824.1"/>
    <property type="molecule type" value="Genomic_DNA"/>
</dbReference>
<evidence type="ECO:0000256" key="8">
    <source>
        <dbReference type="PIRSR" id="PIRSR038120-1"/>
    </source>
</evidence>
<dbReference type="AlphaFoldDB" id="A0A6G1G194"/>
<name>A0A6G1G194_9PEZI</name>
<dbReference type="CDD" id="cd09617">
    <property type="entry name" value="Peptidase_C12_UCH37_BAP1"/>
    <property type="match status" value="1"/>
</dbReference>
<dbReference type="SUPFAM" id="SSF54001">
    <property type="entry name" value="Cysteine proteinases"/>
    <property type="match status" value="1"/>
</dbReference>
<reference evidence="16" key="3">
    <citation type="submission" date="2025-04" db="UniProtKB">
        <authorList>
            <consortium name="RefSeq"/>
        </authorList>
    </citation>
    <scope>IDENTIFICATION</scope>
    <source>
        <strain evidence="16">CBS 781.70</strain>
    </source>
</reference>
<keyword evidence="4 7" id="KW-0833">Ubl conjugation pathway</keyword>
<evidence type="ECO:0000256" key="12">
    <source>
        <dbReference type="SAM" id="MobiDB-lite"/>
    </source>
</evidence>
<evidence type="ECO:0000256" key="9">
    <source>
        <dbReference type="PIRSR" id="PIRSR038120-2"/>
    </source>
</evidence>
<evidence type="ECO:0000256" key="3">
    <source>
        <dbReference type="ARBA" id="ARBA00022670"/>
    </source>
</evidence>
<dbReference type="PRINTS" id="PR00707">
    <property type="entry name" value="UBCTHYDRLASE"/>
</dbReference>
<evidence type="ECO:0000256" key="2">
    <source>
        <dbReference type="ARBA" id="ARBA00009326"/>
    </source>
</evidence>
<evidence type="ECO:0000256" key="5">
    <source>
        <dbReference type="ARBA" id="ARBA00022801"/>
    </source>
</evidence>
<keyword evidence="6 7" id="KW-0788">Thiol protease</keyword>
<feature type="region of interest" description="Disordered" evidence="12">
    <location>
        <begin position="296"/>
        <end position="316"/>
    </location>
</feature>
<evidence type="ECO:0000259" key="13">
    <source>
        <dbReference type="PROSITE" id="PS52048"/>
    </source>
</evidence>
<dbReference type="RefSeq" id="XP_033533455.1">
    <property type="nucleotide sequence ID" value="XM_033679650.1"/>
</dbReference>
<dbReference type="GeneID" id="54420220"/>
<sequence>MSFGWNTIESDAGVFTFLLQELGAKDVQFEELFALDANAIRELSPVHGVIFLFKYIGPSSDQEAGSGAATSGKLDSEAAERIFFARQVIQNACGTQALLSVLLNKDDEIEIGDKMREFKDFTSAFPVDLRGEALSNSELIRTAHNTFARSSPFIDETQRPADASDDVYHFIAYSSIAGRLYELDGLEPAPRDHGLCTTNEFPDKVIPILQERISRYPEGEVRFNLMAMCRDLRVRAREIGDQESLEREEKKRRDWVWENALRKHNFVGFVGELTNGVVRSKVETGDYQAWVDAAKEKTRKRVEERRQQGVEDEGDV</sequence>
<dbReference type="PROSITE" id="PS52048">
    <property type="entry name" value="UCH_DOMAIN"/>
    <property type="match status" value="1"/>
</dbReference>
<evidence type="ECO:0000256" key="7">
    <source>
        <dbReference type="PIRNR" id="PIRNR038120"/>
    </source>
</evidence>
<feature type="site" description="Transition state stabilizer" evidence="10">
    <location>
        <position position="87"/>
    </location>
</feature>
<evidence type="ECO:0000256" key="4">
    <source>
        <dbReference type="ARBA" id="ARBA00022786"/>
    </source>
</evidence>
<keyword evidence="3 7" id="KW-0645">Protease</keyword>
<dbReference type="OrthoDB" id="1924260at2759"/>
<reference evidence="14 16" key="1">
    <citation type="submission" date="2020-01" db="EMBL/GenBank/DDBJ databases">
        <authorList>
            <consortium name="DOE Joint Genome Institute"/>
            <person name="Haridas S."/>
            <person name="Albert R."/>
            <person name="Binder M."/>
            <person name="Bloem J."/>
            <person name="Labutti K."/>
            <person name="Salamov A."/>
            <person name="Andreopoulos B."/>
            <person name="Baker S.E."/>
            <person name="Barry K."/>
            <person name="Bills G."/>
            <person name="Bluhm B.H."/>
            <person name="Cannon C."/>
            <person name="Castanera R."/>
            <person name="Culley D.E."/>
            <person name="Daum C."/>
            <person name="Ezra D."/>
            <person name="Gonzalez J.B."/>
            <person name="Henrissat B."/>
            <person name="Kuo A."/>
            <person name="Liang C."/>
            <person name="Lipzen A."/>
            <person name="Lutzoni F."/>
            <person name="Magnuson J."/>
            <person name="Mondo S."/>
            <person name="Nolan M."/>
            <person name="Ohm R."/>
            <person name="Pangilinan J."/>
            <person name="Park H.-J."/>
            <person name="Ramirez L."/>
            <person name="Alfaro M."/>
            <person name="Sun H."/>
            <person name="Tritt A."/>
            <person name="Yoshinaga Y."/>
            <person name="Zwiers L.-H."/>
            <person name="Turgeon B.G."/>
            <person name="Goodwin S.B."/>
            <person name="Spatafora J.W."/>
            <person name="Crous P.W."/>
            <person name="Grigoriev I.V."/>
        </authorList>
    </citation>
    <scope>NUCLEOTIDE SEQUENCE</scope>
    <source>
        <strain evidence="14 16">CBS 781.70</strain>
    </source>
</reference>
<evidence type="ECO:0000313" key="15">
    <source>
        <dbReference type="Proteomes" id="UP000504638"/>
    </source>
</evidence>
<comment type="similarity">
    <text evidence="2 7 10 11">Belongs to the peptidase C12 family.</text>
</comment>
<feature type="active site" description="Proton donor" evidence="8 10">
    <location>
        <position position="169"/>
    </location>
</feature>
<evidence type="ECO:0000256" key="6">
    <source>
        <dbReference type="ARBA" id="ARBA00022807"/>
    </source>
</evidence>
<dbReference type="InterPro" id="IPR001578">
    <property type="entry name" value="Peptidase_C12_UCH"/>
</dbReference>
<feature type="domain" description="UCH catalytic" evidence="13">
    <location>
        <begin position="4"/>
        <end position="230"/>
    </location>
</feature>